<evidence type="ECO:0000313" key="2">
    <source>
        <dbReference type="Proteomes" id="UP000629287"/>
    </source>
</evidence>
<gene>
    <name evidence="1" type="ORF">H4687_001653</name>
</gene>
<keyword evidence="2" id="KW-1185">Reference proteome</keyword>
<dbReference type="RefSeq" id="WP_162138053.1">
    <property type="nucleotide sequence ID" value="NZ_JADBGF010000001.1"/>
</dbReference>
<protein>
    <submittedName>
        <fullName evidence="1">Uncharacterized protein</fullName>
    </submittedName>
</protein>
<comment type="caution">
    <text evidence="1">The sequence shown here is derived from an EMBL/GenBank/DDBJ whole genome shotgun (WGS) entry which is preliminary data.</text>
</comment>
<accession>A0A8I0P199</accession>
<name>A0A8I0P199_9ACTN</name>
<proteinExistence type="predicted"/>
<evidence type="ECO:0000313" key="1">
    <source>
        <dbReference type="EMBL" id="MBE1595524.1"/>
    </source>
</evidence>
<dbReference type="GeneID" id="43870377"/>
<organism evidence="1 2">
    <name type="scientific">Streptomyces stelliscabiei</name>
    <dbReference type="NCBI Taxonomy" id="146820"/>
    <lineage>
        <taxon>Bacteria</taxon>
        <taxon>Bacillati</taxon>
        <taxon>Actinomycetota</taxon>
        <taxon>Actinomycetes</taxon>
        <taxon>Kitasatosporales</taxon>
        <taxon>Streptomycetaceae</taxon>
        <taxon>Streptomyces</taxon>
    </lineage>
</organism>
<reference evidence="1 2" key="1">
    <citation type="submission" date="2020-10" db="EMBL/GenBank/DDBJ databases">
        <title>Sequencing the genomes of 1000 actinobacteria strains.</title>
        <authorList>
            <person name="Klenk H.-P."/>
        </authorList>
    </citation>
    <scope>NUCLEOTIDE SEQUENCE [LARGE SCALE GENOMIC DNA]</scope>
    <source>
        <strain evidence="1 2">DSM 41803</strain>
    </source>
</reference>
<dbReference type="Proteomes" id="UP000629287">
    <property type="component" value="Unassembled WGS sequence"/>
</dbReference>
<sequence>MTTGFWVEAAADGFDPESLALPLRGALPGGRRLRFVRSLARDDYSRLEI</sequence>
<dbReference type="EMBL" id="JADBGF010000001">
    <property type="protein sequence ID" value="MBE1595524.1"/>
    <property type="molecule type" value="Genomic_DNA"/>
</dbReference>
<dbReference type="AlphaFoldDB" id="A0A8I0P199"/>